<dbReference type="InParanoid" id="A0A2K2DF69"/>
<dbReference type="AlphaFoldDB" id="A0A2K2DF69"/>
<dbReference type="Gramene" id="PNT72936">
    <property type="protein sequence ID" value="PNT72936"/>
    <property type="gene ID" value="BRADI_2g51135v3"/>
</dbReference>
<dbReference type="OrthoDB" id="684069at2759"/>
<evidence type="ECO:0000313" key="3">
    <source>
        <dbReference type="Proteomes" id="UP000008810"/>
    </source>
</evidence>
<evidence type="ECO:0000313" key="2">
    <source>
        <dbReference type="EnsemblPlants" id="PNT72936"/>
    </source>
</evidence>
<keyword evidence="3" id="KW-1185">Reference proteome</keyword>
<dbReference type="EnsemblPlants" id="PNT72936">
    <property type="protein sequence ID" value="PNT72936"/>
    <property type="gene ID" value="BRADI_2g51135v3"/>
</dbReference>
<protein>
    <submittedName>
        <fullName evidence="1 2">Uncharacterized protein</fullName>
    </submittedName>
</protein>
<accession>A0A2K2DF69</accession>
<reference evidence="2" key="3">
    <citation type="submission" date="2018-08" db="UniProtKB">
        <authorList>
            <consortium name="EnsemblPlants"/>
        </authorList>
    </citation>
    <scope>IDENTIFICATION</scope>
    <source>
        <strain evidence="2">cv. Bd21</strain>
    </source>
</reference>
<evidence type="ECO:0000313" key="1">
    <source>
        <dbReference type="EMBL" id="PNT72936.1"/>
    </source>
</evidence>
<dbReference type="Proteomes" id="UP000008810">
    <property type="component" value="Chromosome 2"/>
</dbReference>
<dbReference type="EMBL" id="CM000881">
    <property type="protein sequence ID" value="PNT72936.1"/>
    <property type="molecule type" value="Genomic_DNA"/>
</dbReference>
<reference evidence="1" key="2">
    <citation type="submission" date="2017-06" db="EMBL/GenBank/DDBJ databases">
        <title>WGS assembly of Brachypodium distachyon.</title>
        <authorList>
            <consortium name="The International Brachypodium Initiative"/>
            <person name="Lucas S."/>
            <person name="Harmon-Smith M."/>
            <person name="Lail K."/>
            <person name="Tice H."/>
            <person name="Grimwood J."/>
            <person name="Bruce D."/>
            <person name="Barry K."/>
            <person name="Shu S."/>
            <person name="Lindquist E."/>
            <person name="Wang M."/>
            <person name="Pitluck S."/>
            <person name="Vogel J.P."/>
            <person name="Garvin D.F."/>
            <person name="Mockler T.C."/>
            <person name="Schmutz J."/>
            <person name="Rokhsar D."/>
            <person name="Bevan M.W."/>
        </authorList>
    </citation>
    <scope>NUCLEOTIDE SEQUENCE</scope>
    <source>
        <strain evidence="1">Bd21</strain>
    </source>
</reference>
<proteinExistence type="predicted"/>
<name>A0A2K2DF69_BRADI</name>
<sequence length="69" mass="7995">MAKGIRLLITLNFWHIWKHRNARIFDGARPDCEALTEPILNLASLWQLAEAKNLRKLPLYAQPTEAMQP</sequence>
<gene>
    <name evidence="1" type="ORF">BRADI_2g51135v3</name>
</gene>
<reference evidence="1 2" key="1">
    <citation type="journal article" date="2010" name="Nature">
        <title>Genome sequencing and analysis of the model grass Brachypodium distachyon.</title>
        <authorList>
            <consortium name="International Brachypodium Initiative"/>
        </authorList>
    </citation>
    <scope>NUCLEOTIDE SEQUENCE [LARGE SCALE GENOMIC DNA]</scope>
    <source>
        <strain evidence="1 2">Bd21</strain>
    </source>
</reference>
<organism evidence="1">
    <name type="scientific">Brachypodium distachyon</name>
    <name type="common">Purple false brome</name>
    <name type="synonym">Trachynia distachya</name>
    <dbReference type="NCBI Taxonomy" id="15368"/>
    <lineage>
        <taxon>Eukaryota</taxon>
        <taxon>Viridiplantae</taxon>
        <taxon>Streptophyta</taxon>
        <taxon>Embryophyta</taxon>
        <taxon>Tracheophyta</taxon>
        <taxon>Spermatophyta</taxon>
        <taxon>Magnoliopsida</taxon>
        <taxon>Liliopsida</taxon>
        <taxon>Poales</taxon>
        <taxon>Poaceae</taxon>
        <taxon>BOP clade</taxon>
        <taxon>Pooideae</taxon>
        <taxon>Stipodae</taxon>
        <taxon>Brachypodieae</taxon>
        <taxon>Brachypodium</taxon>
    </lineage>
</organism>